<comment type="subcellular location">
    <subcellularLocation>
        <location evidence="2">Membrane</location>
        <topology evidence="2">Lipid-anchor</topology>
        <topology evidence="2">GPI-anchor</topology>
    </subcellularLocation>
    <subcellularLocation>
        <location evidence="1">Membrane</location>
        <topology evidence="1">Multi-pass membrane protein</topology>
    </subcellularLocation>
    <subcellularLocation>
        <location evidence="3">Secreted</location>
    </subcellularLocation>
</comment>
<evidence type="ECO:0000256" key="11">
    <source>
        <dbReference type="ARBA" id="ARBA00023157"/>
    </source>
</evidence>
<dbReference type="PANTHER" id="PTHR33048:SF143">
    <property type="entry name" value="EXTRACELLULAR MEMBRANE PROTEIN CFEM DOMAIN-CONTAINING PROTEIN-RELATED"/>
    <property type="match status" value="1"/>
</dbReference>
<dbReference type="InterPro" id="IPR049326">
    <property type="entry name" value="Rhodopsin_dom_fungi"/>
</dbReference>
<evidence type="ECO:0000313" key="20">
    <source>
        <dbReference type="Proteomes" id="UP000028045"/>
    </source>
</evidence>
<feature type="transmembrane region" description="Helical" evidence="16">
    <location>
        <begin position="138"/>
        <end position="162"/>
    </location>
</feature>
<evidence type="ECO:0000256" key="1">
    <source>
        <dbReference type="ARBA" id="ARBA00004141"/>
    </source>
</evidence>
<evidence type="ECO:0000256" key="3">
    <source>
        <dbReference type="ARBA" id="ARBA00004613"/>
    </source>
</evidence>
<dbReference type="Pfam" id="PF05730">
    <property type="entry name" value="CFEM"/>
    <property type="match status" value="1"/>
</dbReference>
<evidence type="ECO:0000256" key="10">
    <source>
        <dbReference type="ARBA" id="ARBA00023136"/>
    </source>
</evidence>
<feature type="disulfide bond" evidence="14">
    <location>
        <begin position="52"/>
        <end position="59"/>
    </location>
</feature>
<accession>A0A084AVM0</accession>
<reference evidence="19 20" key="1">
    <citation type="journal article" date="2014" name="BMC Genomics">
        <title>Comparative genome sequencing reveals chemotype-specific gene clusters in the toxigenic black mold Stachybotrys.</title>
        <authorList>
            <person name="Semeiks J."/>
            <person name="Borek D."/>
            <person name="Otwinowski Z."/>
            <person name="Grishin N.V."/>
        </authorList>
    </citation>
    <scope>NUCLEOTIDE SEQUENCE [LARGE SCALE GENOMIC DNA]</scope>
    <source>
        <strain evidence="20">CBS 109288 / IBT 7711</strain>
    </source>
</reference>
<evidence type="ECO:0000256" key="14">
    <source>
        <dbReference type="PROSITE-ProRule" id="PRU01356"/>
    </source>
</evidence>
<dbReference type="SMART" id="SM00747">
    <property type="entry name" value="CFEM"/>
    <property type="match status" value="1"/>
</dbReference>
<keyword evidence="7 16" id="KW-0812">Transmembrane</keyword>
<evidence type="ECO:0000313" key="19">
    <source>
        <dbReference type="EMBL" id="KEY69349.1"/>
    </source>
</evidence>
<dbReference type="PANTHER" id="PTHR33048">
    <property type="entry name" value="PTH11-LIKE INTEGRAL MEMBRANE PROTEIN (AFU_ORTHOLOGUE AFUA_5G11245)"/>
    <property type="match status" value="1"/>
</dbReference>
<keyword evidence="12" id="KW-0449">Lipoprotein</keyword>
<dbReference type="GO" id="GO:0005576">
    <property type="term" value="C:extracellular region"/>
    <property type="evidence" value="ECO:0007669"/>
    <property type="project" value="UniProtKB-SubCell"/>
</dbReference>
<evidence type="ECO:0000256" key="7">
    <source>
        <dbReference type="ARBA" id="ARBA00022692"/>
    </source>
</evidence>
<dbReference type="EMBL" id="KL648532">
    <property type="protein sequence ID" value="KEY69349.1"/>
    <property type="molecule type" value="Genomic_DNA"/>
</dbReference>
<feature type="transmembrane region" description="Helical" evidence="16">
    <location>
        <begin position="341"/>
        <end position="362"/>
    </location>
</feature>
<evidence type="ECO:0000256" key="4">
    <source>
        <dbReference type="ARBA" id="ARBA00010031"/>
    </source>
</evidence>
<feature type="transmembrane region" description="Helical" evidence="16">
    <location>
        <begin position="299"/>
        <end position="321"/>
    </location>
</feature>
<keyword evidence="5" id="KW-0964">Secreted</keyword>
<keyword evidence="10 16" id="KW-0472">Membrane</keyword>
<keyword evidence="8 17" id="KW-0732">Signal</keyword>
<dbReference type="OrthoDB" id="2496787at2759"/>
<feature type="transmembrane region" description="Helical" evidence="16">
    <location>
        <begin position="267"/>
        <end position="287"/>
    </location>
</feature>
<comment type="similarity">
    <text evidence="13">Belongs to the SAT4 family.</text>
</comment>
<evidence type="ECO:0000256" key="9">
    <source>
        <dbReference type="ARBA" id="ARBA00022989"/>
    </source>
</evidence>
<dbReference type="GO" id="GO:0098552">
    <property type="term" value="C:side of membrane"/>
    <property type="evidence" value="ECO:0007669"/>
    <property type="project" value="UniProtKB-KW"/>
</dbReference>
<keyword evidence="20" id="KW-1185">Reference proteome</keyword>
<dbReference type="InterPro" id="IPR052337">
    <property type="entry name" value="SAT4-like"/>
</dbReference>
<evidence type="ECO:0000256" key="5">
    <source>
        <dbReference type="ARBA" id="ARBA00022525"/>
    </source>
</evidence>
<evidence type="ECO:0000256" key="6">
    <source>
        <dbReference type="ARBA" id="ARBA00022622"/>
    </source>
</evidence>
<feature type="transmembrane region" description="Helical" evidence="16">
    <location>
        <begin position="105"/>
        <end position="126"/>
    </location>
</feature>
<feature type="transmembrane region" description="Helical" evidence="16">
    <location>
        <begin position="182"/>
        <end position="206"/>
    </location>
</feature>
<comment type="similarity">
    <text evidence="4">Belongs to the RBT5 family.</text>
</comment>
<feature type="chain" id="PRO_5001771091" description="CFEM domain-containing protein" evidence="17">
    <location>
        <begin position="22"/>
        <end position="459"/>
    </location>
</feature>
<comment type="caution">
    <text evidence="14">Lacks conserved residue(s) required for the propagation of feature annotation.</text>
</comment>
<sequence length="459" mass="51268">MLSLYKRLLLACLTAATSVVAVDEPPSLLNSLAQMPSCAQTCVLSAVTNSTCLPTNLTCICSDDELQDAAQDCVRAACTPKEALVTWNITQVNCGAPVRDVRQSYVILNDVFGVIIVLSVFQRIVSKLYWKLGVDKDDWCIMLTTIFLTIPSTVIGDHGLVANGMGLDIWTLPFDQITRFSTWFHVMAVLYFTQISLIKLTALFFYLRVFPVTKTRYIIIGTMIFNCTYGVIYIFVTVFQCLPVGYLSVRWMEEEEGSCINVNAMTWSNAGISIAVDIWMLFIPLLQIRSLQLSPKKKLGAALMFVTGTAFTVISVIRLHTLVKFNYTDNATYSYIEISKWSIAEISVGVVCVCMPSYRLLFVRLFRDTAGSRYQFSSNSATLNSHSYARTKEGQESFGASQLRSADRLRSESRAASHNRKYGIEGNDFEDDIMEDETTLVHMTNISTKSAEAVRPIST</sequence>
<feature type="signal peptide" evidence="17">
    <location>
        <begin position="1"/>
        <end position="21"/>
    </location>
</feature>
<gene>
    <name evidence="19" type="ORF">S7711_09741</name>
</gene>
<evidence type="ECO:0000259" key="18">
    <source>
        <dbReference type="PROSITE" id="PS52012"/>
    </source>
</evidence>
<evidence type="ECO:0000256" key="8">
    <source>
        <dbReference type="ARBA" id="ARBA00022729"/>
    </source>
</evidence>
<keyword evidence="6" id="KW-0325">Glycoprotein</keyword>
<evidence type="ECO:0000256" key="16">
    <source>
        <dbReference type="SAM" id="Phobius"/>
    </source>
</evidence>
<feature type="transmembrane region" description="Helical" evidence="16">
    <location>
        <begin position="218"/>
        <end position="247"/>
    </location>
</feature>
<dbReference type="PROSITE" id="PS52012">
    <property type="entry name" value="CFEM"/>
    <property type="match status" value="1"/>
</dbReference>
<keyword evidence="11 14" id="KW-1015">Disulfide bond</keyword>
<keyword evidence="6" id="KW-0336">GPI-anchor</keyword>
<dbReference type="Pfam" id="PF20684">
    <property type="entry name" value="Fung_rhodopsin"/>
    <property type="match status" value="1"/>
</dbReference>
<name>A0A084AVM0_STACB</name>
<feature type="disulfide bond" evidence="14">
    <location>
        <begin position="61"/>
        <end position="94"/>
    </location>
</feature>
<organism evidence="19 20">
    <name type="scientific">Stachybotrys chartarum (strain CBS 109288 / IBT 7711)</name>
    <name type="common">Toxic black mold</name>
    <name type="synonym">Stilbospora chartarum</name>
    <dbReference type="NCBI Taxonomy" id="1280523"/>
    <lineage>
        <taxon>Eukaryota</taxon>
        <taxon>Fungi</taxon>
        <taxon>Dikarya</taxon>
        <taxon>Ascomycota</taxon>
        <taxon>Pezizomycotina</taxon>
        <taxon>Sordariomycetes</taxon>
        <taxon>Hypocreomycetidae</taxon>
        <taxon>Hypocreales</taxon>
        <taxon>Stachybotryaceae</taxon>
        <taxon>Stachybotrys</taxon>
    </lineage>
</organism>
<feature type="domain" description="CFEM" evidence="18">
    <location>
        <begin position="3"/>
        <end position="121"/>
    </location>
</feature>
<feature type="disulfide bond" evidence="14">
    <location>
        <begin position="38"/>
        <end position="78"/>
    </location>
</feature>
<evidence type="ECO:0000256" key="15">
    <source>
        <dbReference type="SAM" id="MobiDB-lite"/>
    </source>
</evidence>
<evidence type="ECO:0000256" key="2">
    <source>
        <dbReference type="ARBA" id="ARBA00004589"/>
    </source>
</evidence>
<dbReference type="InterPro" id="IPR008427">
    <property type="entry name" value="Extracellular_membr_CFEM_dom"/>
</dbReference>
<protein>
    <recommendedName>
        <fullName evidence="18">CFEM domain-containing protein</fullName>
    </recommendedName>
</protein>
<feature type="compositionally biased region" description="Basic and acidic residues" evidence="15">
    <location>
        <begin position="405"/>
        <end position="414"/>
    </location>
</feature>
<proteinExistence type="inferred from homology"/>
<dbReference type="HOGENOM" id="CLU_028200_6_3_1"/>
<feature type="region of interest" description="Disordered" evidence="15">
    <location>
        <begin position="393"/>
        <end position="414"/>
    </location>
</feature>
<feature type="disulfide bond" evidence="14">
    <location>
        <begin position="42"/>
        <end position="73"/>
    </location>
</feature>
<keyword evidence="9 16" id="KW-1133">Transmembrane helix</keyword>
<evidence type="ECO:0000256" key="12">
    <source>
        <dbReference type="ARBA" id="ARBA00023288"/>
    </source>
</evidence>
<dbReference type="AlphaFoldDB" id="A0A084AVM0"/>
<dbReference type="Proteomes" id="UP000028045">
    <property type="component" value="Unassembled WGS sequence"/>
</dbReference>
<evidence type="ECO:0000256" key="13">
    <source>
        <dbReference type="ARBA" id="ARBA00038359"/>
    </source>
</evidence>
<evidence type="ECO:0000256" key="17">
    <source>
        <dbReference type="SAM" id="SignalP"/>
    </source>
</evidence>